<keyword evidence="2" id="KW-1185">Reference proteome</keyword>
<name>A0A367GQR8_9SPHI</name>
<dbReference type="RefSeq" id="WP_114003842.1">
    <property type="nucleotide sequence ID" value="NZ_QGDC01000002.1"/>
</dbReference>
<evidence type="ECO:0000313" key="2">
    <source>
        <dbReference type="Proteomes" id="UP000253209"/>
    </source>
</evidence>
<comment type="caution">
    <text evidence="1">The sequence shown here is derived from an EMBL/GenBank/DDBJ whole genome shotgun (WGS) entry which is preliminary data.</text>
</comment>
<organism evidence="1 2">
    <name type="scientific">Mucilaginibacter hurinus</name>
    <dbReference type="NCBI Taxonomy" id="2201324"/>
    <lineage>
        <taxon>Bacteria</taxon>
        <taxon>Pseudomonadati</taxon>
        <taxon>Bacteroidota</taxon>
        <taxon>Sphingobacteriia</taxon>
        <taxon>Sphingobacteriales</taxon>
        <taxon>Sphingobacteriaceae</taxon>
        <taxon>Mucilaginibacter</taxon>
    </lineage>
</organism>
<dbReference type="Proteomes" id="UP000253209">
    <property type="component" value="Unassembled WGS sequence"/>
</dbReference>
<accession>A0A367GQR8</accession>
<evidence type="ECO:0000313" key="1">
    <source>
        <dbReference type="EMBL" id="RCH55807.1"/>
    </source>
</evidence>
<dbReference type="InterPro" id="IPR032595">
    <property type="entry name" value="DUF4905"/>
</dbReference>
<reference evidence="1 2" key="1">
    <citation type="submission" date="2018-05" db="EMBL/GenBank/DDBJ databases">
        <title>Mucilaginibacter hurinus sp. nov., isolated from briquette warehouse soil.</title>
        <authorList>
            <person name="Choi L."/>
        </authorList>
    </citation>
    <scope>NUCLEOTIDE SEQUENCE [LARGE SCALE GENOMIC DNA]</scope>
    <source>
        <strain evidence="1 2">ZR32</strain>
    </source>
</reference>
<dbReference type="Pfam" id="PF16248">
    <property type="entry name" value="DUF4905"/>
    <property type="match status" value="1"/>
</dbReference>
<proteinExistence type="predicted"/>
<dbReference type="AlphaFoldDB" id="A0A367GQR8"/>
<evidence type="ECO:0008006" key="3">
    <source>
        <dbReference type="Google" id="ProtNLM"/>
    </source>
</evidence>
<sequence length="252" mass="28420">MLILAPHITHKFNGDIWRLDIDEITSTLVLEIRNEKDKMVSFAAVSLPNGLLNFEGYTTPVRWLTGMETAFDGVLLLHHYQSASGPAHKGIIALNVATAGVLWSNYSLAFDHLTINGPVAYNTQMLPKKLSLLNIKTGEVMRPFNAADDGELLKNIKVPRMLSPSQYHGELPTQPYGSMIHYYEHNNFRIVSLHTQDAGVLNQRLYIIKGEDVIYEDLLNAGIQKLQPEAFVLHKNWLICLKNKNELLVFSL</sequence>
<gene>
    <name evidence="1" type="ORF">DJ568_03360</name>
</gene>
<dbReference type="EMBL" id="QGDC01000002">
    <property type="protein sequence ID" value="RCH55807.1"/>
    <property type="molecule type" value="Genomic_DNA"/>
</dbReference>
<protein>
    <recommendedName>
        <fullName evidence="3">DUF4905 domain-containing protein</fullName>
    </recommendedName>
</protein>
<dbReference type="OrthoDB" id="597091at2"/>